<protein>
    <submittedName>
        <fullName evidence="1">Uncharacterized protein</fullName>
    </submittedName>
</protein>
<sequence>MAEQPVFQVEWMAGRIARTSCVLLAAVGMMHSRRTIFSSVAGVVDTRKRRREYCSLRECLADPPGGKMAVRSCRMHSCRCPGGLGEGDAIGGRQNSEEETGTSGDLVSYEPCGMGILLEETWCTTDSRRDRSELRAGGIGVSN</sequence>
<dbReference type="AlphaFoldDB" id="A0ABD1XE30"/>
<organism evidence="1 2">
    <name type="scientific">Riccia fluitans</name>
    <dbReference type="NCBI Taxonomy" id="41844"/>
    <lineage>
        <taxon>Eukaryota</taxon>
        <taxon>Viridiplantae</taxon>
        <taxon>Streptophyta</taxon>
        <taxon>Embryophyta</taxon>
        <taxon>Marchantiophyta</taxon>
        <taxon>Marchantiopsida</taxon>
        <taxon>Marchantiidae</taxon>
        <taxon>Marchantiales</taxon>
        <taxon>Ricciaceae</taxon>
        <taxon>Riccia</taxon>
    </lineage>
</organism>
<comment type="caution">
    <text evidence="1">The sequence shown here is derived from an EMBL/GenBank/DDBJ whole genome shotgun (WGS) entry which is preliminary data.</text>
</comment>
<dbReference type="EMBL" id="JBHFFA010000073">
    <property type="protein sequence ID" value="KAL2603084.1"/>
    <property type="molecule type" value="Genomic_DNA"/>
</dbReference>
<evidence type="ECO:0000313" key="2">
    <source>
        <dbReference type="Proteomes" id="UP001605036"/>
    </source>
</evidence>
<proteinExistence type="predicted"/>
<dbReference type="Proteomes" id="UP001605036">
    <property type="component" value="Unassembled WGS sequence"/>
</dbReference>
<keyword evidence="2" id="KW-1185">Reference proteome</keyword>
<gene>
    <name evidence="1" type="ORF">R1flu_017278</name>
</gene>
<reference evidence="1 2" key="1">
    <citation type="submission" date="2024-09" db="EMBL/GenBank/DDBJ databases">
        <title>Chromosome-scale assembly of Riccia fluitans.</title>
        <authorList>
            <person name="Paukszto L."/>
            <person name="Sawicki J."/>
            <person name="Karawczyk K."/>
            <person name="Piernik-Szablinska J."/>
            <person name="Szczecinska M."/>
            <person name="Mazdziarz M."/>
        </authorList>
    </citation>
    <scope>NUCLEOTIDE SEQUENCE [LARGE SCALE GENOMIC DNA]</scope>
    <source>
        <strain evidence="1">Rf_01</strain>
        <tissue evidence="1">Aerial parts of the thallus</tissue>
    </source>
</reference>
<accession>A0ABD1XE30</accession>
<name>A0ABD1XE30_9MARC</name>
<evidence type="ECO:0000313" key="1">
    <source>
        <dbReference type="EMBL" id="KAL2603084.1"/>
    </source>
</evidence>